<sequence>MSDNANVVPASVRADGTVRKERRIRPGYVQKELAPKYIPPSQRRQPSHQEEKVQKSVAKQAPEAIPVVQCQSLDLLCEDKAAKDRIDKIAIDTQTKPPSQPQPVSNAEDKPVVKPVRKYIPPHLRVPKELLSKSDSEDESAQMPAKVVAVVADNSTENNDDDDSIDLADALGQMSLRNKLHEISDKKLD</sequence>
<accession>A0ACC1ISR4</accession>
<protein>
    <submittedName>
        <fullName evidence="1">Uncharacterized protein</fullName>
    </submittedName>
</protein>
<dbReference type="Proteomes" id="UP001150581">
    <property type="component" value="Unassembled WGS sequence"/>
</dbReference>
<evidence type="ECO:0000313" key="1">
    <source>
        <dbReference type="EMBL" id="KAJ1900216.1"/>
    </source>
</evidence>
<evidence type="ECO:0000313" key="2">
    <source>
        <dbReference type="Proteomes" id="UP001150581"/>
    </source>
</evidence>
<name>A0ACC1ISR4_9FUNG</name>
<proteinExistence type="predicted"/>
<gene>
    <name evidence="1" type="ORF">LPJ66_001622</name>
</gene>
<keyword evidence="2" id="KW-1185">Reference proteome</keyword>
<comment type="caution">
    <text evidence="1">The sequence shown here is derived from an EMBL/GenBank/DDBJ whole genome shotgun (WGS) entry which is preliminary data.</text>
</comment>
<dbReference type="EMBL" id="JANBPG010000095">
    <property type="protein sequence ID" value="KAJ1900216.1"/>
    <property type="molecule type" value="Genomic_DNA"/>
</dbReference>
<reference evidence="1" key="1">
    <citation type="submission" date="2022-07" db="EMBL/GenBank/DDBJ databases">
        <title>Phylogenomic reconstructions and comparative analyses of Kickxellomycotina fungi.</title>
        <authorList>
            <person name="Reynolds N.K."/>
            <person name="Stajich J.E."/>
            <person name="Barry K."/>
            <person name="Grigoriev I.V."/>
            <person name="Crous P."/>
            <person name="Smith M.E."/>
        </authorList>
    </citation>
    <scope>NUCLEOTIDE SEQUENCE</scope>
    <source>
        <strain evidence="1">Benny 63K</strain>
    </source>
</reference>
<organism evidence="1 2">
    <name type="scientific">Kickxella alabastrina</name>
    <dbReference type="NCBI Taxonomy" id="61397"/>
    <lineage>
        <taxon>Eukaryota</taxon>
        <taxon>Fungi</taxon>
        <taxon>Fungi incertae sedis</taxon>
        <taxon>Zoopagomycota</taxon>
        <taxon>Kickxellomycotina</taxon>
        <taxon>Kickxellomycetes</taxon>
        <taxon>Kickxellales</taxon>
        <taxon>Kickxellaceae</taxon>
        <taxon>Kickxella</taxon>
    </lineage>
</organism>